<dbReference type="EMBL" id="GL988048">
    <property type="protein sequence ID" value="EGS17107.1"/>
    <property type="molecule type" value="Genomic_DNA"/>
</dbReference>
<feature type="compositionally biased region" description="Polar residues" evidence="1">
    <location>
        <begin position="525"/>
        <end position="536"/>
    </location>
</feature>
<accession>G0SI37</accession>
<dbReference type="GeneID" id="18261475"/>
<dbReference type="HOGENOM" id="CLU_031555_3_0_1"/>
<feature type="region of interest" description="Disordered" evidence="1">
    <location>
        <begin position="311"/>
        <end position="346"/>
    </location>
</feature>
<sequence length="601" mass="65972">MDSLQVVVVASPFVNLTPLYEVDPDADVLLIVPPRNSSAVAPSDLLGVKPKQTSTAPPKPGVRIKVSSKHLALASKVLKTKLFGSGKLPKQPDGRVHLQLSEGFDSQAVTIIMNAIHGRGPRVPKSVDLDLLAQLALVVDKFQFYDALEVYADRWISRLAHTLPQSYNRDLILWIYISYVFRNEDIFASMTKIAALQSSRPIQTLGFPIRDKIVQSIDGSRQALLSRTLATLYQSLEELASGGLKPASCSHHGTHDCGDSLLLGELVKSLHRQHISLWQKPSAPFTGLSYASVAEGVASGLELYQQRQRVEDSEVLSTTARPSTASSSTSTRQVQTVWSQSEPKKEHVIKEDLPEWKKKKKHLASKSNANPAWGIINLPSVGPRLPPTPAASPELTYAKVAGLPDLPGAGAGLQADCWVRRVTGKLEGVEQLGREVEGLRLGRDIVSEDSNLKKGKMVQGDMPEVNSPDEGNLDTEDESQSGNLHKQTLKRRYESRIDDLKGEGLGKGEESQLEGIGSTGERSQRGGQSDNDNLQQEEMWRRDYWRGDLVQRLEGLSGREGDLSSTFLVKQGELNGNRPKGITYGLERRSHSHFAQKFPGT</sequence>
<dbReference type="RefSeq" id="XP_006697689.1">
    <property type="nucleotide sequence ID" value="XM_006697626.1"/>
</dbReference>
<dbReference type="STRING" id="759272.G0SI37"/>
<feature type="region of interest" description="Disordered" evidence="1">
    <location>
        <begin position="571"/>
        <end position="601"/>
    </location>
</feature>
<feature type="compositionally biased region" description="Basic and acidic residues" evidence="1">
    <location>
        <begin position="491"/>
        <end position="510"/>
    </location>
</feature>
<proteinExistence type="predicted"/>
<feature type="compositionally biased region" description="Low complexity" evidence="1">
    <location>
        <begin position="317"/>
        <end position="341"/>
    </location>
</feature>
<evidence type="ECO:0000313" key="2">
    <source>
        <dbReference type="EMBL" id="EGS17107.1"/>
    </source>
</evidence>
<keyword evidence="3" id="KW-1185">Reference proteome</keyword>
<evidence type="ECO:0000313" key="3">
    <source>
        <dbReference type="Proteomes" id="UP000008066"/>
    </source>
</evidence>
<dbReference type="eggNOG" id="ENOG502S8FX">
    <property type="taxonomic scope" value="Eukaryota"/>
</dbReference>
<organism evidence="3">
    <name type="scientific">Chaetomium thermophilum (strain DSM 1495 / CBS 144.50 / IMI 039719)</name>
    <name type="common">Thermochaetoides thermophila</name>
    <dbReference type="NCBI Taxonomy" id="759272"/>
    <lineage>
        <taxon>Eukaryota</taxon>
        <taxon>Fungi</taxon>
        <taxon>Dikarya</taxon>
        <taxon>Ascomycota</taxon>
        <taxon>Pezizomycotina</taxon>
        <taxon>Sordariomycetes</taxon>
        <taxon>Sordariomycetidae</taxon>
        <taxon>Sordariales</taxon>
        <taxon>Chaetomiaceae</taxon>
        <taxon>Thermochaetoides</taxon>
    </lineage>
</organism>
<gene>
    <name evidence="2" type="ORF">CTHT_0074370</name>
</gene>
<protein>
    <recommendedName>
        <fullName evidence="4">BTB domain-containing protein</fullName>
    </recommendedName>
</protein>
<dbReference type="AlphaFoldDB" id="G0SI37"/>
<reference evidence="2 3" key="1">
    <citation type="journal article" date="2011" name="Cell">
        <title>Insight into structure and assembly of the nuclear pore complex by utilizing the genome of a eukaryotic thermophile.</title>
        <authorList>
            <person name="Amlacher S."/>
            <person name="Sarges P."/>
            <person name="Flemming D."/>
            <person name="van Noort V."/>
            <person name="Kunze R."/>
            <person name="Devos D.P."/>
            <person name="Arumugam M."/>
            <person name="Bork P."/>
            <person name="Hurt E."/>
        </authorList>
    </citation>
    <scope>NUCLEOTIDE SEQUENCE [LARGE SCALE GENOMIC DNA]</scope>
    <source>
        <strain evidence="3">DSM 1495 / CBS 144.50 / IMI 039719</strain>
    </source>
</reference>
<dbReference type="OrthoDB" id="5326346at2759"/>
<feature type="region of interest" description="Disordered" evidence="1">
    <location>
        <begin position="452"/>
        <end position="538"/>
    </location>
</feature>
<name>G0SI37_CHATD</name>
<dbReference type="KEGG" id="cthr:CTHT_0074370"/>
<evidence type="ECO:0000256" key="1">
    <source>
        <dbReference type="SAM" id="MobiDB-lite"/>
    </source>
</evidence>
<dbReference type="Proteomes" id="UP000008066">
    <property type="component" value="Unassembled WGS sequence"/>
</dbReference>
<evidence type="ECO:0008006" key="4">
    <source>
        <dbReference type="Google" id="ProtNLM"/>
    </source>
</evidence>